<organism evidence="1 2">
    <name type="scientific">Acinetobacter faecalis</name>
    <dbReference type="NCBI Taxonomy" id="2665161"/>
    <lineage>
        <taxon>Bacteria</taxon>
        <taxon>Pseudomonadati</taxon>
        <taxon>Pseudomonadota</taxon>
        <taxon>Gammaproteobacteria</taxon>
        <taxon>Moraxellales</taxon>
        <taxon>Moraxellaceae</taxon>
        <taxon>Acinetobacter</taxon>
    </lineage>
</organism>
<sequence>MISGVYFTFFIGTFSQKAWSPTNPVRFNATSENIQDYIQLNYDEATQTAIISIDRDGTSSSQYDMAEYLTLANIEKSVTLDELLQNNQIVF</sequence>
<dbReference type="InterPro" id="IPR019960">
    <property type="entry name" value="T1SS_VCA0849"/>
</dbReference>
<accession>A0A6L6GIJ8</accession>
<dbReference type="Proteomes" id="UP000473854">
    <property type="component" value="Unassembled WGS sequence"/>
</dbReference>
<evidence type="ECO:0000313" key="2">
    <source>
        <dbReference type="Proteomes" id="UP000473854"/>
    </source>
</evidence>
<reference evidence="1 2" key="1">
    <citation type="submission" date="2019-11" db="EMBL/GenBank/DDBJ databases">
        <authorList>
            <person name="An D."/>
        </authorList>
    </citation>
    <scope>NUCLEOTIDE SEQUENCE [LARGE SCALE GENOMIC DNA]</scope>
    <source>
        <strain evidence="1 2">YIM 103518</strain>
    </source>
</reference>
<dbReference type="EMBL" id="WLYL01000064">
    <property type="protein sequence ID" value="MTD12249.1"/>
    <property type="molecule type" value="Genomic_DNA"/>
</dbReference>
<protein>
    <submittedName>
        <fullName evidence="1">Type I secretion C-terminal target domain-containing protein</fullName>
    </submittedName>
</protein>
<dbReference type="AlphaFoldDB" id="A0A6L6GIJ8"/>
<evidence type="ECO:0000313" key="1">
    <source>
        <dbReference type="EMBL" id="MTD12249.1"/>
    </source>
</evidence>
<dbReference type="NCBIfam" id="TIGR03661">
    <property type="entry name" value="T1SS_VCA0849"/>
    <property type="match status" value="1"/>
</dbReference>
<comment type="caution">
    <text evidence="1">The sequence shown here is derived from an EMBL/GenBank/DDBJ whole genome shotgun (WGS) entry which is preliminary data.</text>
</comment>
<dbReference type="RefSeq" id="WP_154773779.1">
    <property type="nucleotide sequence ID" value="NZ_JAXHPN010000079.1"/>
</dbReference>
<gene>
    <name evidence="1" type="ORF">GIX10_12710</name>
</gene>
<proteinExistence type="predicted"/>
<name>A0A6L6GIJ8_9GAMM</name>